<feature type="compositionally biased region" description="Basic and acidic residues" evidence="5">
    <location>
        <begin position="403"/>
        <end position="470"/>
    </location>
</feature>
<feature type="region of interest" description="Disordered" evidence="5">
    <location>
        <begin position="244"/>
        <end position="517"/>
    </location>
</feature>
<accession>A0AAV2NB91</accession>
<feature type="region of interest" description="Disordered" evidence="5">
    <location>
        <begin position="1"/>
        <end position="112"/>
    </location>
</feature>
<keyword evidence="4" id="KW-0539">Nucleus</keyword>
<proteinExistence type="inferred from homology"/>
<feature type="compositionally biased region" description="Polar residues" evidence="5">
    <location>
        <begin position="71"/>
        <end position="88"/>
    </location>
</feature>
<feature type="compositionally biased region" description="Polar residues" evidence="5">
    <location>
        <begin position="22"/>
        <end position="33"/>
    </location>
</feature>
<reference evidence="7" key="1">
    <citation type="submission" date="2024-04" db="EMBL/GenBank/DDBJ databases">
        <authorList>
            <consortium name="Molecular Ecology Group"/>
        </authorList>
    </citation>
    <scope>NUCLEOTIDE SEQUENCE</scope>
</reference>
<dbReference type="InterPro" id="IPR051187">
    <property type="entry name" value="Pre-mRNA_3'-end_processing_reg"/>
</dbReference>
<keyword evidence="8" id="KW-1185">Reference proteome</keyword>
<evidence type="ECO:0000313" key="7">
    <source>
        <dbReference type="EMBL" id="CAL1677253.1"/>
    </source>
</evidence>
<dbReference type="EMBL" id="OZ034835">
    <property type="protein sequence ID" value="CAL1677253.1"/>
    <property type="molecule type" value="Genomic_DNA"/>
</dbReference>
<organism evidence="7 8">
    <name type="scientific">Lasius platythorax</name>
    <dbReference type="NCBI Taxonomy" id="488582"/>
    <lineage>
        <taxon>Eukaryota</taxon>
        <taxon>Metazoa</taxon>
        <taxon>Ecdysozoa</taxon>
        <taxon>Arthropoda</taxon>
        <taxon>Hexapoda</taxon>
        <taxon>Insecta</taxon>
        <taxon>Pterygota</taxon>
        <taxon>Neoptera</taxon>
        <taxon>Endopterygota</taxon>
        <taxon>Hymenoptera</taxon>
        <taxon>Apocrita</taxon>
        <taxon>Aculeata</taxon>
        <taxon>Formicoidea</taxon>
        <taxon>Formicidae</taxon>
        <taxon>Formicinae</taxon>
        <taxon>Lasius</taxon>
        <taxon>Lasius</taxon>
    </lineage>
</organism>
<feature type="compositionally biased region" description="Basic and acidic residues" evidence="5">
    <location>
        <begin position="34"/>
        <end position="49"/>
    </location>
</feature>
<dbReference type="InterPro" id="IPR007854">
    <property type="entry name" value="Fip1_dom"/>
</dbReference>
<feature type="compositionally biased region" description="Polar residues" evidence="5">
    <location>
        <begin position="50"/>
        <end position="61"/>
    </location>
</feature>
<evidence type="ECO:0000313" key="8">
    <source>
        <dbReference type="Proteomes" id="UP001497644"/>
    </source>
</evidence>
<feature type="compositionally biased region" description="Basic residues" evidence="5">
    <location>
        <begin position="471"/>
        <end position="506"/>
    </location>
</feature>
<dbReference type="PANTHER" id="PTHR13484">
    <property type="entry name" value="FIP1-LIKE 1 PROTEIN"/>
    <property type="match status" value="1"/>
</dbReference>
<protein>
    <recommendedName>
        <fullName evidence="6">Pre-mRNA polyadenylation factor Fip1 domain-containing protein</fullName>
    </recommendedName>
</protein>
<feature type="compositionally biased region" description="Basic and acidic residues" evidence="5">
    <location>
        <begin position="507"/>
        <end position="517"/>
    </location>
</feature>
<evidence type="ECO:0000256" key="3">
    <source>
        <dbReference type="ARBA" id="ARBA00022664"/>
    </source>
</evidence>
<dbReference type="Pfam" id="PF05182">
    <property type="entry name" value="Fip1"/>
    <property type="match status" value="1"/>
</dbReference>
<gene>
    <name evidence="7" type="ORF">LPLAT_LOCUS3298</name>
</gene>
<sequence length="517" mass="58423">MADENEDQWLYGDSADGKDYANIQSEIQQNDSTKIQEKSQTQEDRKIEGTSETPSEMQESVGSPIGDIEESSSLNNVQEENNADANKNGTREASSQEDGEAASDSDSDDDVHVVIGDIKSTPAYGSLNIKRGGLLTNASGVPDKLSKQPGKFSIDEFETIGVINGIPAHEYNLDQLEDKPWRQPGADITDYFNYGFNEETWRAYCERQKKMRSESGVGLILNAGGGGGNPGSMRVPQVAITNDNSKYSGIMGPKRAGPPPGRKMAGTIDVIGSSGLASRRNLDKSPPKGNVIQVMTADRREYSRKPGFPDLTVPPPGAGMPPPFDMPPPGYAGEPAPFYMPETDPYYQSYEPTQDSQWGNDPTWQPTNLAIPMTEGEDDKDMGPKTIPTMVPPTSIPPLMQSRDQRDGRDRERDRDRDRDRELDSMGRDRDRDKDRDRDRDREKDSMMRDRERDRDSMTRDEDRERDRSRSQYRHKDRHRHRSRSRSRRHKSRSRSPSRRKKKSRRSDRERSKEESE</sequence>
<evidence type="ECO:0000256" key="5">
    <source>
        <dbReference type="SAM" id="MobiDB-lite"/>
    </source>
</evidence>
<keyword evidence="3" id="KW-0507">mRNA processing</keyword>
<feature type="compositionally biased region" description="Acidic residues" evidence="5">
    <location>
        <begin position="95"/>
        <end position="109"/>
    </location>
</feature>
<dbReference type="AlphaFoldDB" id="A0AAV2NB91"/>
<comment type="similarity">
    <text evidence="2">Belongs to the FIP1 family.</text>
</comment>
<comment type="subcellular location">
    <subcellularLocation>
        <location evidence="1">Nucleus</location>
    </subcellularLocation>
</comment>
<evidence type="ECO:0000259" key="6">
    <source>
        <dbReference type="Pfam" id="PF05182"/>
    </source>
</evidence>
<feature type="compositionally biased region" description="Polar residues" evidence="5">
    <location>
        <begin position="350"/>
        <end position="368"/>
    </location>
</feature>
<feature type="domain" description="Pre-mRNA polyadenylation factor Fip1" evidence="6">
    <location>
        <begin position="170"/>
        <end position="212"/>
    </location>
</feature>
<dbReference type="PANTHER" id="PTHR13484:SF0">
    <property type="entry name" value="PRE-MRNA 3'-END-PROCESSING FACTOR FIP1"/>
    <property type="match status" value="1"/>
</dbReference>
<evidence type="ECO:0000256" key="2">
    <source>
        <dbReference type="ARBA" id="ARBA00007459"/>
    </source>
</evidence>
<dbReference type="GO" id="GO:0006397">
    <property type="term" value="P:mRNA processing"/>
    <property type="evidence" value="ECO:0007669"/>
    <property type="project" value="UniProtKB-KW"/>
</dbReference>
<feature type="compositionally biased region" description="Pro residues" evidence="5">
    <location>
        <begin position="312"/>
        <end position="330"/>
    </location>
</feature>
<evidence type="ECO:0000256" key="1">
    <source>
        <dbReference type="ARBA" id="ARBA00004123"/>
    </source>
</evidence>
<name>A0AAV2NB91_9HYME</name>
<dbReference type="GO" id="GO:0005847">
    <property type="term" value="C:mRNA cleavage and polyadenylation specificity factor complex"/>
    <property type="evidence" value="ECO:0007669"/>
    <property type="project" value="TreeGrafter"/>
</dbReference>
<dbReference type="Proteomes" id="UP001497644">
    <property type="component" value="Chromosome 12"/>
</dbReference>
<evidence type="ECO:0000256" key="4">
    <source>
        <dbReference type="ARBA" id="ARBA00023242"/>
    </source>
</evidence>